<feature type="domain" description="HMA" evidence="16">
    <location>
        <begin position="47"/>
        <end position="113"/>
    </location>
</feature>
<evidence type="ECO:0000256" key="14">
    <source>
        <dbReference type="ARBA" id="ARBA00023136"/>
    </source>
</evidence>
<keyword evidence="12 15" id="KW-1133">Transmembrane helix</keyword>
<dbReference type="InterPro" id="IPR008250">
    <property type="entry name" value="ATPase_P-typ_transduc_dom_A_sf"/>
</dbReference>
<dbReference type="SUPFAM" id="SSF81653">
    <property type="entry name" value="Calcium ATPase, transduction domain A"/>
    <property type="match status" value="1"/>
</dbReference>
<dbReference type="Gene3D" id="2.70.150.10">
    <property type="entry name" value="Calcium-transporting ATPase, cytoplasmic transduction domain A"/>
    <property type="match status" value="1"/>
</dbReference>
<evidence type="ECO:0000256" key="10">
    <source>
        <dbReference type="ARBA" id="ARBA00022842"/>
    </source>
</evidence>
<dbReference type="Gene3D" id="3.40.50.1000">
    <property type="entry name" value="HAD superfamily/HAD-like"/>
    <property type="match status" value="1"/>
</dbReference>
<keyword evidence="13" id="KW-0406">Ion transport</keyword>
<reference evidence="18" key="1">
    <citation type="journal article" date="2011" name="J. Bacteriol.">
        <title>Genome sequences of eight morphologically diverse alphaproteobacteria.</title>
        <authorList>
            <consortium name="US DOE Joint Genome Institute"/>
            <person name="Brown P.J."/>
            <person name="Kysela D.T."/>
            <person name="Buechlein A."/>
            <person name="Hemmerich C."/>
            <person name="Brun Y.V."/>
        </authorList>
    </citation>
    <scope>NUCLEOTIDE SEQUENCE [LARGE SCALE GENOMIC DNA]</scope>
    <source>
        <strain evidence="18">ATCC 49814 / DSM 5838 / IFAM 1418</strain>
    </source>
</reference>
<evidence type="ECO:0000256" key="8">
    <source>
        <dbReference type="ARBA" id="ARBA00022741"/>
    </source>
</evidence>
<feature type="transmembrane region" description="Helical" evidence="15">
    <location>
        <begin position="701"/>
        <end position="720"/>
    </location>
</feature>
<keyword evidence="5" id="KW-0597">Phosphoprotein</keyword>
<dbReference type="Gene3D" id="3.40.1110.10">
    <property type="entry name" value="Calcium-transporting ATPase, cytoplasmic domain N"/>
    <property type="match status" value="1"/>
</dbReference>
<keyword evidence="6 15" id="KW-0812">Transmembrane</keyword>
<dbReference type="PRINTS" id="PR00119">
    <property type="entry name" value="CATATPASE"/>
</dbReference>
<dbReference type="NCBIfam" id="TIGR01494">
    <property type="entry name" value="ATPase_P-type"/>
    <property type="match status" value="2"/>
</dbReference>
<dbReference type="NCBIfam" id="TIGR01525">
    <property type="entry name" value="ATPase-IB_hvy"/>
    <property type="match status" value="1"/>
</dbReference>
<evidence type="ECO:0000313" key="17">
    <source>
        <dbReference type="EMBL" id="ACT59365.1"/>
    </source>
</evidence>
<dbReference type="InterPro" id="IPR036412">
    <property type="entry name" value="HAD-like_sf"/>
</dbReference>
<evidence type="ECO:0000256" key="9">
    <source>
        <dbReference type="ARBA" id="ARBA00022840"/>
    </source>
</evidence>
<keyword evidence="18" id="KW-1185">Reference proteome</keyword>
<keyword evidence="8 15" id="KW-0547">Nucleotide-binding</keyword>
<dbReference type="InterPro" id="IPR018303">
    <property type="entry name" value="ATPase_P-typ_P_site"/>
</dbReference>
<evidence type="ECO:0000256" key="11">
    <source>
        <dbReference type="ARBA" id="ARBA00022967"/>
    </source>
</evidence>
<evidence type="ECO:0000256" key="2">
    <source>
        <dbReference type="ARBA" id="ARBA00006024"/>
    </source>
</evidence>
<dbReference type="RefSeq" id="WP_015827515.1">
    <property type="nucleotide sequence ID" value="NC_012982.1"/>
</dbReference>
<dbReference type="SUPFAM" id="SSF55008">
    <property type="entry name" value="HMA, heavy metal-associated domain"/>
    <property type="match status" value="1"/>
</dbReference>
<evidence type="ECO:0000256" key="7">
    <source>
        <dbReference type="ARBA" id="ARBA00022723"/>
    </source>
</evidence>
<feature type="transmembrane region" description="Helical" evidence="15">
    <location>
        <begin position="199"/>
        <end position="221"/>
    </location>
</feature>
<proteinExistence type="inferred from homology"/>
<evidence type="ECO:0000256" key="1">
    <source>
        <dbReference type="ARBA" id="ARBA00004651"/>
    </source>
</evidence>
<dbReference type="GO" id="GO:0043682">
    <property type="term" value="F:P-type divalent copper transporter activity"/>
    <property type="evidence" value="ECO:0007669"/>
    <property type="project" value="TreeGrafter"/>
</dbReference>
<dbReference type="GO" id="GO:0055070">
    <property type="term" value="P:copper ion homeostasis"/>
    <property type="evidence" value="ECO:0007669"/>
    <property type="project" value="TreeGrafter"/>
</dbReference>
<dbReference type="Pfam" id="PF00403">
    <property type="entry name" value="HMA"/>
    <property type="match status" value="1"/>
</dbReference>
<keyword evidence="7 15" id="KW-0479">Metal-binding</keyword>
<keyword evidence="14 15" id="KW-0472">Membrane</keyword>
<dbReference type="PANTHER" id="PTHR43520:SF5">
    <property type="entry name" value="CATION-TRANSPORTING P-TYPE ATPASE-RELATED"/>
    <property type="match status" value="1"/>
</dbReference>
<dbReference type="AlphaFoldDB" id="C6XJS0"/>
<dbReference type="KEGG" id="hba:Hbal_1677"/>
<comment type="similarity">
    <text evidence="2 15">Belongs to the cation transport ATPase (P-type) (TC 3.A.3) family. Type IB subfamily.</text>
</comment>
<protein>
    <submittedName>
        <fullName evidence="17">Heavy metal translocating P-type ATPase</fullName>
    </submittedName>
</protein>
<feature type="transmembrane region" description="Helical" evidence="15">
    <location>
        <begin position="227"/>
        <end position="245"/>
    </location>
</feature>
<feature type="transmembrane region" description="Helical" evidence="15">
    <location>
        <begin position="408"/>
        <end position="438"/>
    </location>
</feature>
<comment type="subcellular location">
    <subcellularLocation>
        <location evidence="1">Cell membrane</location>
        <topology evidence="1">Multi-pass membrane protein</topology>
    </subcellularLocation>
</comment>
<dbReference type="GO" id="GO:0005524">
    <property type="term" value="F:ATP binding"/>
    <property type="evidence" value="ECO:0007669"/>
    <property type="project" value="UniProtKB-UniRule"/>
</dbReference>
<feature type="transmembrane region" description="Helical" evidence="15">
    <location>
        <begin position="383"/>
        <end position="402"/>
    </location>
</feature>
<dbReference type="InterPro" id="IPR001757">
    <property type="entry name" value="P_typ_ATPase"/>
</dbReference>
<keyword evidence="10" id="KW-0460">Magnesium</keyword>
<dbReference type="InterPro" id="IPR027256">
    <property type="entry name" value="P-typ_ATPase_IB"/>
</dbReference>
<dbReference type="InterPro" id="IPR059000">
    <property type="entry name" value="ATPase_P-type_domA"/>
</dbReference>
<keyword evidence="4 15" id="KW-1003">Cell membrane</keyword>
<evidence type="ECO:0000256" key="3">
    <source>
        <dbReference type="ARBA" id="ARBA00022448"/>
    </source>
</evidence>
<name>C6XJS0_HIRBI</name>
<dbReference type="Proteomes" id="UP000002745">
    <property type="component" value="Chromosome"/>
</dbReference>
<dbReference type="InterPro" id="IPR023298">
    <property type="entry name" value="ATPase_P-typ_TM_dom_sf"/>
</dbReference>
<dbReference type="GO" id="GO:0016887">
    <property type="term" value="F:ATP hydrolysis activity"/>
    <property type="evidence" value="ECO:0007669"/>
    <property type="project" value="InterPro"/>
</dbReference>
<sequence>MTLSGRSIDLNASEIAGCPSGLAPKESDETALLVDPTAFVKRSADEYSLDILVRGAKCGGCLSKIENGISELAGIDAVRMNLTTGRLHVSWKTKSLQSADIISKISSLGYGATPFDPEEADNEHSKRERQLLMAMAVAGFAAANVMLLSVSVWAGVDEMNAETKEFLHWISACIALPVVAFSGRPFFSSAISAIRAGHVNMDVPISLAVLLAVCMSLYETIHHGNHTYFDAAVMLLFFLLIGRFLDAKLQREAQSAARDLALMQTGSVTRINADGGAESVKASTLIPDDIIQVAAGERFAVDAVLISGCSELDNHMVSGESTPIISQIGQTIYAGTINLTSSIVARVKSSAENSMLAEVSKLLEIGEQQRSTYRQIADKAAKLYVPVVHTVSAAAFLGWMLYNGDFKTAIFIAISVLIITCPCALALAAPVVQVVAVGKLFKKNVYLKSGDALERIAACDYVIFDKTGTLTKPDASLKDNNIDLNHLELAARLARGSRHPYSRALACLAGPGEIASNIEEISGCGIQGVIDGKNAKLGSLKWVTGVASSSKDIPSLYFQYDDDEPVAFEFDETSVLGADCIATELDERGFKVELLSGDVHNKVAAFARKSNIELYSGSISPLEKAERIATLQSEGRKVLMIGDGLNDAGALANAHASLTPGGAADVSRAASDGVFSGDDVLVIADIIDIARRSRSRMLENFGFAALYNLVAIPIAVFGFVTPLVAAIAMSGSSLIVTLNALRLNLTQAKRVK</sequence>
<dbReference type="InterPro" id="IPR023299">
    <property type="entry name" value="ATPase_P-typ_cyto_dom_N"/>
</dbReference>
<dbReference type="GO" id="GO:0005507">
    <property type="term" value="F:copper ion binding"/>
    <property type="evidence" value="ECO:0007669"/>
    <property type="project" value="TreeGrafter"/>
</dbReference>
<dbReference type="GO" id="GO:0005886">
    <property type="term" value="C:plasma membrane"/>
    <property type="evidence" value="ECO:0007669"/>
    <property type="project" value="UniProtKB-SubCell"/>
</dbReference>
<dbReference type="EMBL" id="CP001678">
    <property type="protein sequence ID" value="ACT59365.1"/>
    <property type="molecule type" value="Genomic_DNA"/>
</dbReference>
<dbReference type="CDD" id="cd00371">
    <property type="entry name" value="HMA"/>
    <property type="match status" value="1"/>
</dbReference>
<dbReference type="InterPro" id="IPR023214">
    <property type="entry name" value="HAD_sf"/>
</dbReference>
<evidence type="ECO:0000313" key="18">
    <source>
        <dbReference type="Proteomes" id="UP000002745"/>
    </source>
</evidence>
<dbReference type="PROSITE" id="PS50846">
    <property type="entry name" value="HMA_2"/>
    <property type="match status" value="1"/>
</dbReference>
<dbReference type="PANTHER" id="PTHR43520">
    <property type="entry name" value="ATP7, ISOFORM B"/>
    <property type="match status" value="1"/>
</dbReference>
<evidence type="ECO:0000259" key="16">
    <source>
        <dbReference type="PROSITE" id="PS50846"/>
    </source>
</evidence>
<dbReference type="Gene3D" id="3.30.70.100">
    <property type="match status" value="1"/>
</dbReference>
<feature type="transmembrane region" description="Helical" evidence="15">
    <location>
        <begin position="726"/>
        <end position="745"/>
    </location>
</feature>
<dbReference type="STRING" id="582402.Hbal_1677"/>
<dbReference type="Pfam" id="PF00702">
    <property type="entry name" value="Hydrolase"/>
    <property type="match status" value="1"/>
</dbReference>
<accession>C6XJS0</accession>
<feature type="transmembrane region" description="Helical" evidence="15">
    <location>
        <begin position="166"/>
        <end position="187"/>
    </location>
</feature>
<dbReference type="HOGENOM" id="CLU_001771_6_2_5"/>
<dbReference type="Pfam" id="PF00122">
    <property type="entry name" value="E1-E2_ATPase"/>
    <property type="match status" value="1"/>
</dbReference>
<gene>
    <name evidence="17" type="ordered locus">Hbal_1677</name>
</gene>
<keyword evidence="9 15" id="KW-0067">ATP-binding</keyword>
<dbReference type="SUPFAM" id="SSF81665">
    <property type="entry name" value="Calcium ATPase, transmembrane domain M"/>
    <property type="match status" value="1"/>
</dbReference>
<dbReference type="PROSITE" id="PS00154">
    <property type="entry name" value="ATPASE_E1_E2"/>
    <property type="match status" value="1"/>
</dbReference>
<dbReference type="NCBIfam" id="TIGR01511">
    <property type="entry name" value="ATPase-IB1_Cu"/>
    <property type="match status" value="1"/>
</dbReference>
<evidence type="ECO:0000256" key="15">
    <source>
        <dbReference type="RuleBase" id="RU362081"/>
    </source>
</evidence>
<evidence type="ECO:0000256" key="5">
    <source>
        <dbReference type="ARBA" id="ARBA00022553"/>
    </source>
</evidence>
<dbReference type="eggNOG" id="COG2608">
    <property type="taxonomic scope" value="Bacteria"/>
</dbReference>
<keyword evidence="3" id="KW-0813">Transport</keyword>
<evidence type="ECO:0000256" key="4">
    <source>
        <dbReference type="ARBA" id="ARBA00022475"/>
    </source>
</evidence>
<dbReference type="OrthoDB" id="9807843at2"/>
<evidence type="ECO:0000256" key="6">
    <source>
        <dbReference type="ARBA" id="ARBA00022692"/>
    </source>
</evidence>
<dbReference type="InterPro" id="IPR006121">
    <property type="entry name" value="HMA_dom"/>
</dbReference>
<dbReference type="eggNOG" id="COG2217">
    <property type="taxonomic scope" value="Bacteria"/>
</dbReference>
<dbReference type="SUPFAM" id="SSF56784">
    <property type="entry name" value="HAD-like"/>
    <property type="match status" value="1"/>
</dbReference>
<feature type="transmembrane region" description="Helical" evidence="15">
    <location>
        <begin position="131"/>
        <end position="154"/>
    </location>
</feature>
<organism evidence="17 18">
    <name type="scientific">Hirschia baltica (strain ATCC 49814 / DSM 5838 / IFAM 1418)</name>
    <dbReference type="NCBI Taxonomy" id="582402"/>
    <lineage>
        <taxon>Bacteria</taxon>
        <taxon>Pseudomonadati</taxon>
        <taxon>Pseudomonadota</taxon>
        <taxon>Alphaproteobacteria</taxon>
        <taxon>Hyphomonadales</taxon>
        <taxon>Hyphomonadaceae</taxon>
        <taxon>Hirschia</taxon>
    </lineage>
</organism>
<evidence type="ECO:0000256" key="12">
    <source>
        <dbReference type="ARBA" id="ARBA00022989"/>
    </source>
</evidence>
<dbReference type="InterPro" id="IPR036163">
    <property type="entry name" value="HMA_dom_sf"/>
</dbReference>
<keyword evidence="11" id="KW-1278">Translocase</keyword>
<evidence type="ECO:0000256" key="13">
    <source>
        <dbReference type="ARBA" id="ARBA00023065"/>
    </source>
</evidence>